<dbReference type="PANTHER" id="PTHR42879">
    <property type="entry name" value="3-OXOACYL-(ACYL-CARRIER-PROTEIN) REDUCTASE"/>
    <property type="match status" value="1"/>
</dbReference>
<comment type="similarity">
    <text evidence="1 4">Belongs to the short-chain dehydrogenases/reductases (SDR) family.</text>
</comment>
<dbReference type="GO" id="GO:0004316">
    <property type="term" value="F:3-oxoacyl-[acyl-carrier-protein] reductase (NADPH) activity"/>
    <property type="evidence" value="ECO:0007669"/>
    <property type="project" value="UniProtKB-EC"/>
</dbReference>
<evidence type="ECO:0000313" key="5">
    <source>
        <dbReference type="EMBL" id="KNC47733.1"/>
    </source>
</evidence>
<dbReference type="OrthoDB" id="47007at2759"/>
<dbReference type="GeneID" id="25563526"/>
<proteinExistence type="inferred from homology"/>
<dbReference type="FunFam" id="3.40.50.720:FF:000084">
    <property type="entry name" value="Short-chain dehydrogenase reductase"/>
    <property type="match status" value="1"/>
</dbReference>
<name>A0A0L0D8W7_THETB</name>
<dbReference type="Pfam" id="PF00106">
    <property type="entry name" value="adh_short"/>
    <property type="match status" value="1"/>
</dbReference>
<dbReference type="OMA" id="WGQRFPP"/>
<protein>
    <recommendedName>
        <fullName evidence="2">3-oxoacyl-[acyl-carrier-protein] reductase</fullName>
        <ecNumber evidence="2">1.1.1.100</ecNumber>
    </recommendedName>
</protein>
<dbReference type="InterPro" id="IPR036291">
    <property type="entry name" value="NAD(P)-bd_dom_sf"/>
</dbReference>
<dbReference type="PRINTS" id="PR00080">
    <property type="entry name" value="SDRFAMILY"/>
</dbReference>
<accession>A0A0L0D8W7</accession>
<dbReference type="EC" id="1.1.1.100" evidence="2"/>
<keyword evidence="6" id="KW-1185">Reference proteome</keyword>
<dbReference type="AlphaFoldDB" id="A0A0L0D8W7"/>
<dbReference type="InterPro" id="IPR002347">
    <property type="entry name" value="SDR_fam"/>
</dbReference>
<evidence type="ECO:0000256" key="4">
    <source>
        <dbReference type="RuleBase" id="RU000363"/>
    </source>
</evidence>
<dbReference type="SUPFAM" id="SSF51735">
    <property type="entry name" value="NAD(P)-binding Rossmann-fold domains"/>
    <property type="match status" value="1"/>
</dbReference>
<dbReference type="Proteomes" id="UP000054408">
    <property type="component" value="Unassembled WGS sequence"/>
</dbReference>
<reference evidence="5 6" key="1">
    <citation type="submission" date="2010-05" db="EMBL/GenBank/DDBJ databases">
        <title>The Genome Sequence of Thecamonas trahens ATCC 50062.</title>
        <authorList>
            <consortium name="The Broad Institute Genome Sequencing Platform"/>
            <person name="Russ C."/>
            <person name="Cuomo C."/>
            <person name="Shea T."/>
            <person name="Young S.K."/>
            <person name="Zeng Q."/>
            <person name="Koehrsen M."/>
            <person name="Haas B."/>
            <person name="Borodovsky M."/>
            <person name="Guigo R."/>
            <person name="Alvarado L."/>
            <person name="Berlin A."/>
            <person name="Bochicchio J."/>
            <person name="Borenstein D."/>
            <person name="Chapman S."/>
            <person name="Chen Z."/>
            <person name="Freedman E."/>
            <person name="Gellesch M."/>
            <person name="Goldberg J."/>
            <person name="Griggs A."/>
            <person name="Gujja S."/>
            <person name="Heilman E."/>
            <person name="Heiman D."/>
            <person name="Hepburn T."/>
            <person name="Howarth C."/>
            <person name="Jen D."/>
            <person name="Larson L."/>
            <person name="Mehta T."/>
            <person name="Park D."/>
            <person name="Pearson M."/>
            <person name="Roberts A."/>
            <person name="Saif S."/>
            <person name="Shenoy N."/>
            <person name="Sisk P."/>
            <person name="Stolte C."/>
            <person name="Sykes S."/>
            <person name="Thomson T."/>
            <person name="Walk T."/>
            <person name="White J."/>
            <person name="Yandava C."/>
            <person name="Burger G."/>
            <person name="Gray M.W."/>
            <person name="Holland P.W.H."/>
            <person name="King N."/>
            <person name="Lang F.B.F."/>
            <person name="Roger A.J."/>
            <person name="Ruiz-Trillo I."/>
            <person name="Lander E."/>
            <person name="Nusbaum C."/>
        </authorList>
    </citation>
    <scope>NUCLEOTIDE SEQUENCE [LARGE SCALE GENOMIC DNA]</scope>
    <source>
        <strain evidence="5 6">ATCC 50062</strain>
    </source>
</reference>
<evidence type="ECO:0000256" key="3">
    <source>
        <dbReference type="ARBA" id="ARBA00048508"/>
    </source>
</evidence>
<dbReference type="RefSeq" id="XP_013759211.1">
    <property type="nucleotide sequence ID" value="XM_013903757.1"/>
</dbReference>
<gene>
    <name evidence="5" type="ORF">AMSG_03960</name>
</gene>
<evidence type="ECO:0000313" key="6">
    <source>
        <dbReference type="Proteomes" id="UP000054408"/>
    </source>
</evidence>
<dbReference type="eggNOG" id="KOG0725">
    <property type="taxonomic scope" value="Eukaryota"/>
</dbReference>
<dbReference type="InterPro" id="IPR050259">
    <property type="entry name" value="SDR"/>
</dbReference>
<evidence type="ECO:0000256" key="1">
    <source>
        <dbReference type="ARBA" id="ARBA00006484"/>
    </source>
</evidence>
<dbReference type="CDD" id="cd05233">
    <property type="entry name" value="SDR_c"/>
    <property type="match status" value="1"/>
</dbReference>
<organism evidence="5 6">
    <name type="scientific">Thecamonas trahens ATCC 50062</name>
    <dbReference type="NCBI Taxonomy" id="461836"/>
    <lineage>
        <taxon>Eukaryota</taxon>
        <taxon>Apusozoa</taxon>
        <taxon>Apusomonadida</taxon>
        <taxon>Apusomonadidae</taxon>
        <taxon>Thecamonas</taxon>
    </lineage>
</organism>
<dbReference type="STRING" id="461836.A0A0L0D8W7"/>
<dbReference type="Gene3D" id="3.40.50.720">
    <property type="entry name" value="NAD(P)-binding Rossmann-like Domain"/>
    <property type="match status" value="1"/>
</dbReference>
<dbReference type="EMBL" id="GL349448">
    <property type="protein sequence ID" value="KNC47733.1"/>
    <property type="molecule type" value="Genomic_DNA"/>
</dbReference>
<sequence length="292" mass="30770">MSAKSTITYNFEGKLVLVTGSTKGIGFAAVRAYRRAGASVVVNGRSTESVSAAVARLTKETADDAVPESALIHALPCDLADGAEVKRAISELEAISELDVLVLNAGYYGVVEFADIDDGAWDDIWNANVMSGVRLARAYLPKMLARNSGNIVFISSEAGLRPIPHMTHYSVTKAAQIALARSLAELTQGTAVRVNSVLPGPTWTEGVANFIVGIRDKLRADLGPDADPAAVEAITTEKAAKDYFVNEPTSLIARFLDVEEVANVILFISSDAASGINGAAQKAEGGIVRHIA</sequence>
<dbReference type="PRINTS" id="PR00081">
    <property type="entry name" value="GDHRDH"/>
</dbReference>
<evidence type="ECO:0000256" key="2">
    <source>
        <dbReference type="ARBA" id="ARBA00012948"/>
    </source>
</evidence>
<comment type="catalytic activity">
    <reaction evidence="3">
        <text>a (3R)-hydroxyacyl-[ACP] + NADP(+) = a 3-oxoacyl-[ACP] + NADPH + H(+)</text>
        <dbReference type="Rhea" id="RHEA:17397"/>
        <dbReference type="Rhea" id="RHEA-COMP:9916"/>
        <dbReference type="Rhea" id="RHEA-COMP:9945"/>
        <dbReference type="ChEBI" id="CHEBI:15378"/>
        <dbReference type="ChEBI" id="CHEBI:57783"/>
        <dbReference type="ChEBI" id="CHEBI:58349"/>
        <dbReference type="ChEBI" id="CHEBI:78776"/>
        <dbReference type="ChEBI" id="CHEBI:78827"/>
        <dbReference type="EC" id="1.1.1.100"/>
    </reaction>
</comment>